<keyword evidence="1" id="KW-1133">Transmembrane helix</keyword>
<keyword evidence="1" id="KW-0472">Membrane</keyword>
<name>A0A6M0SEV4_9CYAN</name>
<organism evidence="3 4">
    <name type="scientific">Adonisia turfae CCMR0082</name>
    <dbReference type="NCBI Taxonomy" id="2304604"/>
    <lineage>
        <taxon>Bacteria</taxon>
        <taxon>Bacillati</taxon>
        <taxon>Cyanobacteriota</taxon>
        <taxon>Adonisia</taxon>
        <taxon>Adonisia turfae</taxon>
    </lineage>
</organism>
<keyword evidence="1" id="KW-0812">Transmembrane</keyword>
<dbReference type="AlphaFoldDB" id="A0A6M0SEV4"/>
<dbReference type="Proteomes" id="UP000473574">
    <property type="component" value="Unassembled WGS sequence"/>
</dbReference>
<feature type="transmembrane region" description="Helical" evidence="1">
    <location>
        <begin position="65"/>
        <end position="82"/>
    </location>
</feature>
<evidence type="ECO:0000256" key="1">
    <source>
        <dbReference type="SAM" id="Phobius"/>
    </source>
</evidence>
<gene>
    <name evidence="3" type="ORF">D0962_30540</name>
</gene>
<protein>
    <submittedName>
        <fullName evidence="3">Uncharacterized protein</fullName>
    </submittedName>
</protein>
<evidence type="ECO:0000313" key="4">
    <source>
        <dbReference type="Proteomes" id="UP000473574"/>
    </source>
</evidence>
<evidence type="ECO:0000256" key="2">
    <source>
        <dbReference type="SAM" id="SignalP"/>
    </source>
</evidence>
<proteinExistence type="predicted"/>
<dbReference type="EMBL" id="QZCE01000002">
    <property type="protein sequence ID" value="NEZ67040.1"/>
    <property type="molecule type" value="Genomic_DNA"/>
</dbReference>
<evidence type="ECO:0000313" key="3">
    <source>
        <dbReference type="EMBL" id="NEZ67040.1"/>
    </source>
</evidence>
<reference evidence="3 4" key="1">
    <citation type="journal article" date="2020" name="Microb. Ecol.">
        <title>Ecogenomics of the Marine Benthic Filamentous Cyanobacterium Adonisia.</title>
        <authorList>
            <person name="Walter J.M."/>
            <person name="Coutinho F.H."/>
            <person name="Leomil L."/>
            <person name="Hargreaves P.I."/>
            <person name="Campeao M.E."/>
            <person name="Vieira V.V."/>
            <person name="Silva B.S."/>
            <person name="Fistarol G.O."/>
            <person name="Salomon P.S."/>
            <person name="Sawabe T."/>
            <person name="Mino S."/>
            <person name="Hosokawa M."/>
            <person name="Miyashita H."/>
            <person name="Maruyama F."/>
            <person name="van Verk M.C."/>
            <person name="Dutilh B.E."/>
            <person name="Thompson C.C."/>
            <person name="Thompson F.L."/>
        </authorList>
    </citation>
    <scope>NUCLEOTIDE SEQUENCE [LARGE SCALE GENOMIC DNA]</scope>
    <source>
        <strain evidence="3 4">CCMR0082</strain>
    </source>
</reference>
<sequence length="86" mass="9171">MKPLKPFLLLIGCTLSSLAVVHVACAGTFHQGWPYSIDAANDGVGGDGYGRLTDHSNSAQDIPESSPMISVLVIGLFATLVHRDYR</sequence>
<feature type="signal peptide" evidence="2">
    <location>
        <begin position="1"/>
        <end position="19"/>
    </location>
</feature>
<accession>A0A6M0SEV4</accession>
<comment type="caution">
    <text evidence="3">The sequence shown here is derived from an EMBL/GenBank/DDBJ whole genome shotgun (WGS) entry which is preliminary data.</text>
</comment>
<dbReference type="RefSeq" id="WP_163669735.1">
    <property type="nucleotide sequence ID" value="NZ_QZCE01000002.1"/>
</dbReference>
<keyword evidence="2" id="KW-0732">Signal</keyword>
<feature type="chain" id="PRO_5027083579" evidence="2">
    <location>
        <begin position="20"/>
        <end position="86"/>
    </location>
</feature>